<dbReference type="Gene3D" id="2.60.40.3620">
    <property type="match status" value="3"/>
</dbReference>
<dbReference type="RefSeq" id="WP_142533436.1">
    <property type="nucleotide sequence ID" value="NZ_FXTB01000004.1"/>
</dbReference>
<dbReference type="Gene3D" id="2.60.40.10">
    <property type="entry name" value="Immunoglobulins"/>
    <property type="match status" value="2"/>
</dbReference>
<dbReference type="AlphaFoldDB" id="A0A521D6I1"/>
<dbReference type="OrthoDB" id="975117at2"/>
<dbReference type="SUPFAM" id="SSF49265">
    <property type="entry name" value="Fibronectin type III"/>
    <property type="match status" value="2"/>
</dbReference>
<dbReference type="Proteomes" id="UP000319040">
    <property type="component" value="Unassembled WGS sequence"/>
</dbReference>
<dbReference type="InterPro" id="IPR013783">
    <property type="entry name" value="Ig-like_fold"/>
</dbReference>
<dbReference type="EMBL" id="FXTB01000004">
    <property type="protein sequence ID" value="SMO67284.1"/>
    <property type="molecule type" value="Genomic_DNA"/>
</dbReference>
<sequence>MKNIFSKITGVFLVALVLGIVGCEKDDLPKLDAEMVTWKKDGITSTSAIVSGFVVAEGDGYTEYGVVWGLSENPTTADSKKAADKIEKAVYWVTIDGLEYLTTYHYRAYVIDNAGNTTYGKDATFTTLANVPLLTVSDATGITNIFAQVAANVTNDGKDEVITRGVCWNTTSGPTVENDTTNNGEGIGEFTANLKNLLPATMYYARAYAINKIGIGYSNEITFTTANGVPVLSTDSVGSITKTSARAYGKVVVNGGTDLLERGFVMATTDNPTVDDTKMVDPLNTVDTMSVDITGLSTGKKYYVRTFATNADGTAYGETVEFTTESDITTWYVPGGYVAASYPGTEWQNWSPANSPFIMNTDANPTNLEGYVYMAGANNDWKFTANPDWVDGFNYGDSGTPGVLSNDPGAGNFNVPAGYYKINVDMSATPMTYTAVATQWGVIGDATPLEWSDETPLTYDPASQTWRGTVHFTAKEFKFRANHSWDYNYGKKPEETYLSAGGDNIKVDVEADYDITLDLSNPNAYTYTANRWGVIGDATPGKWGEDTNMTWDDTKKVFTVTLDLTVGQFKFRANDAWDVDFGGDLGALEQGGSNIDISDAGNYTITLDTMGKAGTLTKN</sequence>
<evidence type="ECO:0000313" key="3">
    <source>
        <dbReference type="Proteomes" id="UP000319040"/>
    </source>
</evidence>
<evidence type="ECO:0000259" key="1">
    <source>
        <dbReference type="PROSITE" id="PS50853"/>
    </source>
</evidence>
<accession>A0A521D6I1</accession>
<dbReference type="PROSITE" id="PS51257">
    <property type="entry name" value="PROKAR_LIPOPROTEIN"/>
    <property type="match status" value="1"/>
</dbReference>
<dbReference type="PROSITE" id="PS50853">
    <property type="entry name" value="FN3"/>
    <property type="match status" value="1"/>
</dbReference>
<dbReference type="InterPro" id="IPR036116">
    <property type="entry name" value="FN3_sf"/>
</dbReference>
<dbReference type="InterPro" id="IPR003961">
    <property type="entry name" value="FN3_dom"/>
</dbReference>
<gene>
    <name evidence="2" type="ORF">SAMN06265379_104304</name>
</gene>
<organism evidence="2 3">
    <name type="scientific">Saccharicrinis carchari</name>
    <dbReference type="NCBI Taxonomy" id="1168039"/>
    <lineage>
        <taxon>Bacteria</taxon>
        <taxon>Pseudomonadati</taxon>
        <taxon>Bacteroidota</taxon>
        <taxon>Bacteroidia</taxon>
        <taxon>Marinilabiliales</taxon>
        <taxon>Marinilabiliaceae</taxon>
        <taxon>Saccharicrinis</taxon>
    </lineage>
</organism>
<name>A0A521D6I1_SACCC</name>
<keyword evidence="3" id="KW-1185">Reference proteome</keyword>
<protein>
    <recommendedName>
        <fullName evidence="1">Fibronectin type-III domain-containing protein</fullName>
    </recommendedName>
</protein>
<feature type="domain" description="Fibronectin type-III" evidence="1">
    <location>
        <begin position="229"/>
        <end position="327"/>
    </location>
</feature>
<evidence type="ECO:0000313" key="2">
    <source>
        <dbReference type="EMBL" id="SMO67284.1"/>
    </source>
</evidence>
<reference evidence="2 3" key="1">
    <citation type="submission" date="2017-05" db="EMBL/GenBank/DDBJ databases">
        <authorList>
            <person name="Varghese N."/>
            <person name="Submissions S."/>
        </authorList>
    </citation>
    <scope>NUCLEOTIDE SEQUENCE [LARGE SCALE GENOMIC DNA]</scope>
    <source>
        <strain evidence="2 3">DSM 27040</strain>
    </source>
</reference>
<proteinExistence type="predicted"/>
<dbReference type="CDD" id="cd12956">
    <property type="entry name" value="CBM_SusE-F_like"/>
    <property type="match status" value="1"/>
</dbReference>